<evidence type="ECO:0000256" key="4">
    <source>
        <dbReference type="SAM" id="Coils"/>
    </source>
</evidence>
<dbReference type="Pfam" id="PF16326">
    <property type="entry name" value="ABC_tran_CTD"/>
    <property type="match status" value="1"/>
</dbReference>
<protein>
    <submittedName>
        <fullName evidence="6">ABC-F family ATP-binding cassette domain-containing protein</fullName>
    </submittedName>
</protein>
<feature type="coiled-coil region" evidence="4">
    <location>
        <begin position="569"/>
        <end position="620"/>
    </location>
</feature>
<keyword evidence="3 6" id="KW-0067">ATP-binding</keyword>
<feature type="domain" description="ABC transporter" evidence="5">
    <location>
        <begin position="4"/>
        <end position="255"/>
    </location>
</feature>
<dbReference type="InterPro" id="IPR032781">
    <property type="entry name" value="ABC_tran_Xtn"/>
</dbReference>
<dbReference type="InterPro" id="IPR017871">
    <property type="entry name" value="ABC_transporter-like_CS"/>
</dbReference>
<keyword evidence="7" id="KW-1185">Reference proteome</keyword>
<name>A0A926ICQ5_9FIRM</name>
<dbReference type="GO" id="GO:0016887">
    <property type="term" value="F:ATP hydrolysis activity"/>
    <property type="evidence" value="ECO:0007669"/>
    <property type="project" value="InterPro"/>
</dbReference>
<dbReference type="CDD" id="cd03221">
    <property type="entry name" value="ABCF_EF-3"/>
    <property type="match status" value="2"/>
</dbReference>
<dbReference type="FunFam" id="3.40.50.300:FF:000309">
    <property type="entry name" value="ABC transporter ATP-binding protein"/>
    <property type="match status" value="1"/>
</dbReference>
<dbReference type="Proteomes" id="UP000655830">
    <property type="component" value="Unassembled WGS sequence"/>
</dbReference>
<dbReference type="PROSITE" id="PS00211">
    <property type="entry name" value="ABC_TRANSPORTER_1"/>
    <property type="match status" value="1"/>
</dbReference>
<keyword evidence="1" id="KW-0677">Repeat</keyword>
<evidence type="ECO:0000256" key="1">
    <source>
        <dbReference type="ARBA" id="ARBA00022737"/>
    </source>
</evidence>
<dbReference type="FunFam" id="3.40.50.300:FF:000011">
    <property type="entry name" value="Putative ABC transporter ATP-binding component"/>
    <property type="match status" value="1"/>
</dbReference>
<evidence type="ECO:0000313" key="6">
    <source>
        <dbReference type="EMBL" id="MBC8578064.1"/>
    </source>
</evidence>
<dbReference type="SMART" id="SM00382">
    <property type="entry name" value="AAA"/>
    <property type="match status" value="2"/>
</dbReference>
<dbReference type="GO" id="GO:0005524">
    <property type="term" value="F:ATP binding"/>
    <property type="evidence" value="ECO:0007669"/>
    <property type="project" value="UniProtKB-KW"/>
</dbReference>
<sequence>MILLAATDIKKVYGEKIIFNQLALSIHSEDKIGLIGINGTGKSSLLKILAGLETADAGEITTSNELMIEYLPQNPYFDPEATVIEQIFKGTSRFMQVLKNYEEVTIALEKEPDNEALQEKLLKLTTEMDAVDAWQAESEAKAVLTKLGISEFNQKVGNLSGGQKKRIALAGALIRPCNLLIMDEPTNHLDNGTIDYLEEVLKNKKCAVLMVTHDRYFLDRVTNKIVELEDGKLYTYEGNYGTYLELKAQRESIQKRMEDKQKTLYKQELEWMRKGVEARRTKQKARQERFYELKDQMQFKQSDKMEMGFATSRLGKKVIEMQDVCKAYGDKVLIRDFTYNFIKGERIGIIGNNGLGKSTLLNLITEEIKPDSGTIEIGETVRIGYYSQESKGMDDTMRVIDYVKERGEYVRAEDGSLISASKMLERFLFPSHMQYTPIGKLSGGEKRRLYLLGVLMNDVNVLLLDEPTNDLDIQTLQILEDYIEQFAGPVIAVSHDRYFLDRISDKLFVFEGNGVIRDSVGGYSDYIEHRKQEGQIATPVKQDNKAKTDSWKKNSQTKLKMSYNEKMEFEHIEADIEKLEASLENIESEMAKEASNYSKLNDLIKEKEQLESQLEHKMERWEYLSELDEKIKNQ</sequence>
<evidence type="ECO:0000256" key="3">
    <source>
        <dbReference type="ARBA" id="ARBA00022840"/>
    </source>
</evidence>
<accession>A0A926ICQ5</accession>
<dbReference type="EMBL" id="JACRSY010000001">
    <property type="protein sequence ID" value="MBC8578064.1"/>
    <property type="molecule type" value="Genomic_DNA"/>
</dbReference>
<dbReference type="RefSeq" id="WP_249331154.1">
    <property type="nucleotide sequence ID" value="NZ_JACRSY010000001.1"/>
</dbReference>
<keyword evidence="4" id="KW-0175">Coiled coil</keyword>
<dbReference type="PROSITE" id="PS50893">
    <property type="entry name" value="ABC_TRANSPORTER_2"/>
    <property type="match status" value="2"/>
</dbReference>
<dbReference type="InterPro" id="IPR051309">
    <property type="entry name" value="ABCF_ATPase"/>
</dbReference>
<dbReference type="AlphaFoldDB" id="A0A926ICQ5"/>
<dbReference type="GO" id="GO:0003677">
    <property type="term" value="F:DNA binding"/>
    <property type="evidence" value="ECO:0007669"/>
    <property type="project" value="InterPro"/>
</dbReference>
<dbReference type="Pfam" id="PF12848">
    <property type="entry name" value="ABC_tran_Xtn"/>
    <property type="match status" value="1"/>
</dbReference>
<reference evidence="6" key="1">
    <citation type="submission" date="2020-08" db="EMBL/GenBank/DDBJ databases">
        <title>Genome public.</title>
        <authorList>
            <person name="Liu C."/>
            <person name="Sun Q."/>
        </authorList>
    </citation>
    <scope>NUCLEOTIDE SEQUENCE</scope>
    <source>
        <strain evidence="6">NSJ-12</strain>
    </source>
</reference>
<dbReference type="Gene3D" id="1.10.287.380">
    <property type="entry name" value="Valyl-tRNA synthetase, C-terminal domain"/>
    <property type="match status" value="1"/>
</dbReference>
<dbReference type="InterPro" id="IPR003593">
    <property type="entry name" value="AAA+_ATPase"/>
</dbReference>
<dbReference type="InterPro" id="IPR027417">
    <property type="entry name" value="P-loop_NTPase"/>
</dbReference>
<feature type="domain" description="ABC transporter" evidence="5">
    <location>
        <begin position="319"/>
        <end position="537"/>
    </location>
</feature>
<comment type="caution">
    <text evidence="6">The sequence shown here is derived from an EMBL/GenBank/DDBJ whole genome shotgun (WGS) entry which is preliminary data.</text>
</comment>
<dbReference type="SUPFAM" id="SSF52540">
    <property type="entry name" value="P-loop containing nucleoside triphosphate hydrolases"/>
    <property type="match status" value="2"/>
</dbReference>
<dbReference type="InterPro" id="IPR037118">
    <property type="entry name" value="Val-tRNA_synth_C_sf"/>
</dbReference>
<dbReference type="PANTHER" id="PTHR42855">
    <property type="entry name" value="ABC TRANSPORTER ATP-BINDING SUBUNIT"/>
    <property type="match status" value="1"/>
</dbReference>
<dbReference type="Pfam" id="PF00005">
    <property type="entry name" value="ABC_tran"/>
    <property type="match status" value="2"/>
</dbReference>
<gene>
    <name evidence="6" type="ORF">H8718_00735</name>
</gene>
<dbReference type="InterPro" id="IPR032524">
    <property type="entry name" value="ABC_tran_C"/>
</dbReference>
<dbReference type="PANTHER" id="PTHR42855:SF1">
    <property type="entry name" value="ABC TRANSPORTER DOMAIN-CONTAINING PROTEIN"/>
    <property type="match status" value="1"/>
</dbReference>
<evidence type="ECO:0000256" key="2">
    <source>
        <dbReference type="ARBA" id="ARBA00022741"/>
    </source>
</evidence>
<keyword evidence="2" id="KW-0547">Nucleotide-binding</keyword>
<organism evidence="6 7">
    <name type="scientific">Zhenhengia yiwuensis</name>
    <dbReference type="NCBI Taxonomy" id="2763666"/>
    <lineage>
        <taxon>Bacteria</taxon>
        <taxon>Bacillati</taxon>
        <taxon>Bacillota</taxon>
        <taxon>Clostridia</taxon>
        <taxon>Lachnospirales</taxon>
        <taxon>Lachnospiraceae</taxon>
        <taxon>Zhenhengia</taxon>
    </lineage>
</organism>
<dbReference type="InterPro" id="IPR003439">
    <property type="entry name" value="ABC_transporter-like_ATP-bd"/>
</dbReference>
<evidence type="ECO:0000259" key="5">
    <source>
        <dbReference type="PROSITE" id="PS50893"/>
    </source>
</evidence>
<dbReference type="Gene3D" id="3.40.50.300">
    <property type="entry name" value="P-loop containing nucleotide triphosphate hydrolases"/>
    <property type="match status" value="2"/>
</dbReference>
<proteinExistence type="predicted"/>
<evidence type="ECO:0000313" key="7">
    <source>
        <dbReference type="Proteomes" id="UP000655830"/>
    </source>
</evidence>